<evidence type="ECO:0008006" key="3">
    <source>
        <dbReference type="Google" id="ProtNLM"/>
    </source>
</evidence>
<sequence length="71" mass="7835">MAPLLQEHYIAVASDCDDPEEEVIGLAQQLEDAMMLPFVLFADADGKFLDGYSGVVTPPYLIKKLTEFSAR</sequence>
<dbReference type="SUPFAM" id="SSF52833">
    <property type="entry name" value="Thioredoxin-like"/>
    <property type="match status" value="1"/>
</dbReference>
<keyword evidence="2" id="KW-1185">Reference proteome</keyword>
<name>A0A518ELV7_9BACT</name>
<accession>A0A518ELV7</accession>
<evidence type="ECO:0000313" key="2">
    <source>
        <dbReference type="Proteomes" id="UP000320390"/>
    </source>
</evidence>
<dbReference type="RefSeq" id="WP_419190884.1">
    <property type="nucleotide sequence ID" value="NZ_CP036434.1"/>
</dbReference>
<organism evidence="1 2">
    <name type="scientific">Saltatorellus ferox</name>
    <dbReference type="NCBI Taxonomy" id="2528018"/>
    <lineage>
        <taxon>Bacteria</taxon>
        <taxon>Pseudomonadati</taxon>
        <taxon>Planctomycetota</taxon>
        <taxon>Planctomycetia</taxon>
        <taxon>Planctomycetia incertae sedis</taxon>
        <taxon>Saltatorellus</taxon>
    </lineage>
</organism>
<dbReference type="InterPro" id="IPR036249">
    <property type="entry name" value="Thioredoxin-like_sf"/>
</dbReference>
<proteinExistence type="predicted"/>
<gene>
    <name evidence="1" type="ORF">Poly30_05570</name>
</gene>
<evidence type="ECO:0000313" key="1">
    <source>
        <dbReference type="EMBL" id="QDV05062.1"/>
    </source>
</evidence>
<dbReference type="EMBL" id="CP036434">
    <property type="protein sequence ID" value="QDV05062.1"/>
    <property type="molecule type" value="Genomic_DNA"/>
</dbReference>
<reference evidence="1 2" key="1">
    <citation type="submission" date="2019-02" db="EMBL/GenBank/DDBJ databases">
        <title>Deep-cultivation of Planctomycetes and their phenomic and genomic characterization uncovers novel biology.</title>
        <authorList>
            <person name="Wiegand S."/>
            <person name="Jogler M."/>
            <person name="Boedeker C."/>
            <person name="Pinto D."/>
            <person name="Vollmers J."/>
            <person name="Rivas-Marin E."/>
            <person name="Kohn T."/>
            <person name="Peeters S.H."/>
            <person name="Heuer A."/>
            <person name="Rast P."/>
            <person name="Oberbeckmann S."/>
            <person name="Bunk B."/>
            <person name="Jeske O."/>
            <person name="Meyerdierks A."/>
            <person name="Storesund J.E."/>
            <person name="Kallscheuer N."/>
            <person name="Luecker S."/>
            <person name="Lage O.M."/>
            <person name="Pohl T."/>
            <person name="Merkel B.J."/>
            <person name="Hornburger P."/>
            <person name="Mueller R.-W."/>
            <person name="Bruemmer F."/>
            <person name="Labrenz M."/>
            <person name="Spormann A.M."/>
            <person name="Op den Camp H."/>
            <person name="Overmann J."/>
            <person name="Amann R."/>
            <person name="Jetten M.S.M."/>
            <person name="Mascher T."/>
            <person name="Medema M.H."/>
            <person name="Devos D.P."/>
            <person name="Kaster A.-K."/>
            <person name="Ovreas L."/>
            <person name="Rohde M."/>
            <person name="Galperin M.Y."/>
            <person name="Jogler C."/>
        </authorList>
    </citation>
    <scope>NUCLEOTIDE SEQUENCE [LARGE SCALE GENOMIC DNA]</scope>
    <source>
        <strain evidence="1 2">Poly30</strain>
    </source>
</reference>
<dbReference type="AlphaFoldDB" id="A0A518ELV7"/>
<dbReference type="Proteomes" id="UP000320390">
    <property type="component" value="Chromosome"/>
</dbReference>
<protein>
    <recommendedName>
        <fullName evidence="3">Thioredoxin-like fold domain-containing protein</fullName>
    </recommendedName>
</protein>